<reference evidence="1" key="2">
    <citation type="submission" date="2021-02" db="EMBL/GenBank/DDBJ databases">
        <authorList>
            <person name="Kimball J.A."/>
            <person name="Haas M.W."/>
            <person name="Macchietto M."/>
            <person name="Kono T."/>
            <person name="Duquette J."/>
            <person name="Shao M."/>
        </authorList>
    </citation>
    <scope>NUCLEOTIDE SEQUENCE</scope>
    <source>
        <tissue evidence="1">Fresh leaf tissue</tissue>
    </source>
</reference>
<sequence length="164" mass="18202">MKKHWSSVCAMKEMHWSFVEGTSPIIQVRLVLPIVLLGCGDVSSRLLRHIVVCRPLYANQGVAIWVVSVIDNSSLLVADDFHSSSRDDALLTDLCTAKSSGRPYLPCLLETPHCKVMDVLMCNFRAMSAIQQGHSWENNWASPSDPKTFPFILLGNKIDVDGGF</sequence>
<gene>
    <name evidence="1" type="ORF">GUJ93_ZPchr0002g26715</name>
</gene>
<organism evidence="1 2">
    <name type="scientific">Zizania palustris</name>
    <name type="common">Northern wild rice</name>
    <dbReference type="NCBI Taxonomy" id="103762"/>
    <lineage>
        <taxon>Eukaryota</taxon>
        <taxon>Viridiplantae</taxon>
        <taxon>Streptophyta</taxon>
        <taxon>Embryophyta</taxon>
        <taxon>Tracheophyta</taxon>
        <taxon>Spermatophyta</taxon>
        <taxon>Magnoliopsida</taxon>
        <taxon>Liliopsida</taxon>
        <taxon>Poales</taxon>
        <taxon>Poaceae</taxon>
        <taxon>BOP clade</taxon>
        <taxon>Oryzoideae</taxon>
        <taxon>Oryzeae</taxon>
        <taxon>Zizaniinae</taxon>
        <taxon>Zizania</taxon>
    </lineage>
</organism>
<dbReference type="Proteomes" id="UP000729402">
    <property type="component" value="Unassembled WGS sequence"/>
</dbReference>
<proteinExistence type="predicted"/>
<accession>A0A8J5RQ61</accession>
<comment type="caution">
    <text evidence="1">The sequence shown here is derived from an EMBL/GenBank/DDBJ whole genome shotgun (WGS) entry which is preliminary data.</text>
</comment>
<dbReference type="AlphaFoldDB" id="A0A8J5RQ61"/>
<evidence type="ECO:0000313" key="2">
    <source>
        <dbReference type="Proteomes" id="UP000729402"/>
    </source>
</evidence>
<protein>
    <submittedName>
        <fullName evidence="1">Uncharacterized protein</fullName>
    </submittedName>
</protein>
<reference evidence="1" key="1">
    <citation type="journal article" date="2021" name="bioRxiv">
        <title>Whole Genome Assembly and Annotation of Northern Wild Rice, Zizania palustris L., Supports a Whole Genome Duplication in the Zizania Genus.</title>
        <authorList>
            <person name="Haas M."/>
            <person name="Kono T."/>
            <person name="Macchietto M."/>
            <person name="Millas R."/>
            <person name="McGilp L."/>
            <person name="Shao M."/>
            <person name="Duquette J."/>
            <person name="Hirsch C.N."/>
            <person name="Kimball J."/>
        </authorList>
    </citation>
    <scope>NUCLEOTIDE SEQUENCE</scope>
    <source>
        <tissue evidence="1">Fresh leaf tissue</tissue>
    </source>
</reference>
<dbReference type="OrthoDB" id="1731349at2759"/>
<evidence type="ECO:0000313" key="1">
    <source>
        <dbReference type="EMBL" id="KAG8058436.1"/>
    </source>
</evidence>
<dbReference type="EMBL" id="JAAALK010000287">
    <property type="protein sequence ID" value="KAG8058436.1"/>
    <property type="molecule type" value="Genomic_DNA"/>
</dbReference>
<keyword evidence="2" id="KW-1185">Reference proteome</keyword>
<name>A0A8J5RQ61_ZIZPA</name>